<feature type="region of interest" description="Disordered" evidence="3">
    <location>
        <begin position="1075"/>
        <end position="1099"/>
    </location>
</feature>
<keyword evidence="1" id="KW-0732">Signal</keyword>
<protein>
    <recommendedName>
        <fullName evidence="4">PA14 domain-containing protein</fullName>
    </recommendedName>
</protein>
<dbReference type="Gene3D" id="3.90.182.10">
    <property type="entry name" value="Toxin - Anthrax Protective Antigen,domain 1"/>
    <property type="match status" value="1"/>
</dbReference>
<dbReference type="EMBL" id="PFCN01000006">
    <property type="protein sequence ID" value="PIR70650.1"/>
    <property type="molecule type" value="Genomic_DNA"/>
</dbReference>
<dbReference type="PROSITE" id="PS51820">
    <property type="entry name" value="PA14"/>
    <property type="match status" value="1"/>
</dbReference>
<organism evidence="5 6">
    <name type="scientific">Candidatus Niyogibacteria bacterium CG10_big_fil_rev_8_21_14_0_10_42_19</name>
    <dbReference type="NCBI Taxonomy" id="1974725"/>
    <lineage>
        <taxon>Bacteria</taxon>
        <taxon>Candidatus Niyogiibacteriota</taxon>
    </lineage>
</organism>
<gene>
    <name evidence="5" type="ORF">COU46_00360</name>
</gene>
<dbReference type="SUPFAM" id="SSF56988">
    <property type="entry name" value="Anthrax protective antigen"/>
    <property type="match status" value="1"/>
</dbReference>
<evidence type="ECO:0000313" key="5">
    <source>
        <dbReference type="EMBL" id="PIR70650.1"/>
    </source>
</evidence>
<evidence type="ECO:0000259" key="4">
    <source>
        <dbReference type="PROSITE" id="PS51820"/>
    </source>
</evidence>
<dbReference type="Pfam" id="PF13385">
    <property type="entry name" value="Laminin_G_3"/>
    <property type="match status" value="1"/>
</dbReference>
<dbReference type="SUPFAM" id="SSF49899">
    <property type="entry name" value="Concanavalin A-like lectins/glucanases"/>
    <property type="match status" value="1"/>
</dbReference>
<dbReference type="InterPro" id="IPR013320">
    <property type="entry name" value="ConA-like_dom_sf"/>
</dbReference>
<proteinExistence type="predicted"/>
<evidence type="ECO:0000256" key="3">
    <source>
        <dbReference type="SAM" id="MobiDB-lite"/>
    </source>
</evidence>
<evidence type="ECO:0000256" key="2">
    <source>
        <dbReference type="ARBA" id="ARBA00023157"/>
    </source>
</evidence>
<dbReference type="InterPro" id="IPR006558">
    <property type="entry name" value="LamG-like"/>
</dbReference>
<comment type="caution">
    <text evidence="5">The sequence shown here is derived from an EMBL/GenBank/DDBJ whole genome shotgun (WGS) entry which is preliminary data.</text>
</comment>
<feature type="non-terminal residue" evidence="5">
    <location>
        <position position="1"/>
    </location>
</feature>
<keyword evidence="2" id="KW-1015">Disulfide bond</keyword>
<name>A0A2H0TGH5_9BACT</name>
<reference evidence="6" key="1">
    <citation type="submission" date="2017-09" db="EMBL/GenBank/DDBJ databases">
        <title>Depth-based differentiation of microbial function through sediment-hosted aquifers and enrichment of novel symbionts in the deep terrestrial subsurface.</title>
        <authorList>
            <person name="Probst A.J."/>
            <person name="Ladd B."/>
            <person name="Jarett J.K."/>
            <person name="Geller-Mcgrath D.E."/>
            <person name="Sieber C.M.K."/>
            <person name="Emerson J.B."/>
            <person name="Anantharaman K."/>
            <person name="Thomas B.C."/>
            <person name="Malmstrom R."/>
            <person name="Stieglmeier M."/>
            <person name="Klingl A."/>
            <person name="Woyke T."/>
            <person name="Ryan C.M."/>
            <person name="Banfield J.F."/>
        </authorList>
    </citation>
    <scope>NUCLEOTIDE SEQUENCE [LARGE SCALE GENOMIC DNA]</scope>
</reference>
<feature type="non-terminal residue" evidence="5">
    <location>
        <position position="1099"/>
    </location>
</feature>
<sequence length="1099" mass="118264">NGSPSGFLPAGTTNTNISLNTDENATCKYSTSSGVSYSSMTETFSTTGGTTHSSNVSGLSDGNTYNYYVRCSDGSGNANIDDYIINFSVYQPGDYLVAHWKFDEESGSTAVDSSTFGHDATLYNGPARAAGQENGGLDFDGLNDYVQAPNSFILENIQEQNYTLSAWVKMDTTPPGMGSDYNQSYAIIMKEGLHEGLRFDNQNKFYMDHWFSGDVADSASSAAHTPGGWYHVTGVLDRTNGQTKIFVNGELKGFSLWAAGKSTKEYGTLPWRIGAAKSLTTDSWGWPADGKIDDVRVYNYALSDADVLDLYKTTDLTAPLRDNGSPSGFLPSGTTNTDIFLLTNENATCKYSTFSGISYASMTGTFSTTGGTSHSTNVSGLSDGNTYNYYVRCKDASIAGNTNTTDYLISFSIATSFGSSSRFTPVSGTLTTTGTAVNDGFSISDLARLDCGGGTCSSSNSWQVGFDNANPANTQINWEFDVSSLGIAGSQISQIDIEGSGCWHGGSSRSCDGLDHPEFAAGTAPQLQMQIYNWSTGTYSNFGEGYAISAMGAESLPGSNYQRYFKSKTSGFENGHISGTGRIRIRFNISGATIVGAEDVYGVYDLVLLSLWTGGLAPPPPGSFSTGGLWGSYERYFNNCLPSDCMGVFETARVETINFSDFDGHLQSVIGQPNYAKVRYRGAIFAQTAGTYNFRVNVYSTENTGFEIDRTRIWDWATGDKQQSIYLESGWHHIVLWVNVEGQTSSQLQFYWTPPGGSEAIVPGSVLSPPSWSKQILSIPDISKPKENMNYITAGVGAGDIEPIGPLTIQIPLPDVTILNSDSWIFWSYSNSDTITVNGINVLGIEATTPHGIKNGVMAARLPSSLVPQTGNQTLTLIFTNAFQPGLRANGVGVIVPYIDAAQPKGRVSLRVLGEHFYHEAGPVLVYPIEPGAQDSLSPVFIFGNGETAETWPTGRFRPNYIVWAAGDGIPPDEISVLDDNYTGPNGAKILVPMEFPWTSDNPATWYASYAREGYEFDIISPKYIDNQWSGSQENGPNTRGYIPPLTICAEGPPTCDILNTATWVAFQGISMNTDPDRFPGSDDGVDGSGESNNMIGGG</sequence>
<dbReference type="SMART" id="SM00560">
    <property type="entry name" value="LamGL"/>
    <property type="match status" value="1"/>
</dbReference>
<evidence type="ECO:0000313" key="6">
    <source>
        <dbReference type="Proteomes" id="UP000229383"/>
    </source>
</evidence>
<dbReference type="AlphaFoldDB" id="A0A2H0TGH5"/>
<dbReference type="Proteomes" id="UP000229383">
    <property type="component" value="Unassembled WGS sequence"/>
</dbReference>
<dbReference type="Gene3D" id="2.60.120.200">
    <property type="match status" value="1"/>
</dbReference>
<accession>A0A2H0TGH5</accession>
<feature type="domain" description="PA14" evidence="4">
    <location>
        <begin position="627"/>
        <end position="766"/>
    </location>
</feature>
<evidence type="ECO:0000256" key="1">
    <source>
        <dbReference type="ARBA" id="ARBA00022729"/>
    </source>
</evidence>
<dbReference type="InterPro" id="IPR037524">
    <property type="entry name" value="PA14/GLEYA"/>
</dbReference>